<dbReference type="InterPro" id="IPR036908">
    <property type="entry name" value="RlpA-like_sf"/>
</dbReference>
<dbReference type="HAMAP" id="MF_02071">
    <property type="entry name" value="RlpA"/>
    <property type="match status" value="1"/>
</dbReference>
<accession>A0A2W5CZ20</accession>
<reference evidence="9" key="1">
    <citation type="submission" date="2016-10" db="EMBL/GenBank/DDBJ databases">
        <authorList>
            <person name="Varghese N."/>
            <person name="Submissions S."/>
        </authorList>
    </citation>
    <scope>NUCLEOTIDE SEQUENCE [LARGE SCALE GENOMIC DNA]</scope>
    <source>
        <strain evidence="9">NRRL B-59562</strain>
    </source>
</reference>
<evidence type="ECO:0000256" key="4">
    <source>
        <dbReference type="RuleBase" id="RU003495"/>
    </source>
</evidence>
<keyword evidence="3" id="KW-0472">Membrane</keyword>
<dbReference type="Gene3D" id="2.40.40.10">
    <property type="entry name" value="RlpA-like domain"/>
    <property type="match status" value="1"/>
</dbReference>
<dbReference type="InterPro" id="IPR012997">
    <property type="entry name" value="RplA"/>
</dbReference>
<dbReference type="EC" id="4.2.2.-" evidence="3"/>
<reference evidence="8" key="2">
    <citation type="submission" date="2016-10" db="EMBL/GenBank/DDBJ databases">
        <authorList>
            <person name="de Groot N.N."/>
        </authorList>
    </citation>
    <scope>NUCLEOTIDE SEQUENCE [LARGE SCALE GENOMIC DNA]</scope>
    <source>
        <strain evidence="8">NRRL B-59562</strain>
    </source>
</reference>
<evidence type="ECO:0000256" key="5">
    <source>
        <dbReference type="SAM" id="SignalP"/>
    </source>
</evidence>
<feature type="signal peptide" evidence="5">
    <location>
        <begin position="1"/>
        <end position="22"/>
    </location>
</feature>
<keyword evidence="9" id="KW-1185">Reference proteome</keyword>
<dbReference type="Proteomes" id="UP000249198">
    <property type="component" value="Unassembled WGS sequence"/>
</dbReference>
<keyword evidence="3" id="KW-0564">Palmitate</keyword>
<dbReference type="PROSITE" id="PS51257">
    <property type="entry name" value="PROKAR_LIPOPROTEIN"/>
    <property type="match status" value="1"/>
</dbReference>
<dbReference type="InterPro" id="IPR009009">
    <property type="entry name" value="RlpA-like_DPBB"/>
</dbReference>
<feature type="chain" id="PRO_5034611113" description="Endolytic peptidoglycan transglycosylase RlpA" evidence="5">
    <location>
        <begin position="23"/>
        <end position="132"/>
    </location>
</feature>
<keyword evidence="3 8" id="KW-0449">Lipoprotein</keyword>
<protein>
    <recommendedName>
        <fullName evidence="3">Endolytic peptidoglycan transglycosylase RlpA</fullName>
        <ecNumber evidence="3">4.2.2.-</ecNumber>
    </recommendedName>
</protein>
<evidence type="ECO:0000256" key="2">
    <source>
        <dbReference type="ARBA" id="ARBA00023316"/>
    </source>
</evidence>
<comment type="subcellular location">
    <subcellularLocation>
        <location evidence="3">Cell membrane</location>
        <topology evidence="3">Lipid-anchor</topology>
    </subcellularLocation>
</comment>
<evidence type="ECO:0000256" key="3">
    <source>
        <dbReference type="HAMAP-Rule" id="MF_02071"/>
    </source>
</evidence>
<dbReference type="CDD" id="cd22268">
    <property type="entry name" value="DPBB_RlpA-like"/>
    <property type="match status" value="1"/>
</dbReference>
<evidence type="ECO:0000313" key="7">
    <source>
        <dbReference type="EMBL" id="PZP23393.1"/>
    </source>
</evidence>
<evidence type="ECO:0000256" key="1">
    <source>
        <dbReference type="ARBA" id="ARBA00023239"/>
    </source>
</evidence>
<evidence type="ECO:0000313" key="10">
    <source>
        <dbReference type="Proteomes" id="UP000249198"/>
    </source>
</evidence>
<organism evidence="7 10">
    <name type="scientific">Pseudomonas kuykendallii</name>
    <dbReference type="NCBI Taxonomy" id="1007099"/>
    <lineage>
        <taxon>Bacteria</taxon>
        <taxon>Pseudomonadati</taxon>
        <taxon>Pseudomonadota</taxon>
        <taxon>Gammaproteobacteria</taxon>
        <taxon>Pseudomonadales</taxon>
        <taxon>Pseudomonadaceae</taxon>
        <taxon>Pseudomonas</taxon>
    </lineage>
</organism>
<keyword evidence="2 3" id="KW-0961">Cell wall biogenesis/degradation</keyword>
<keyword evidence="1 3" id="KW-0456">Lyase</keyword>
<sequence length="132" mass="14003">MRRTACLMISALLLAGCSSLDRGVTRPGSSATSATGYSETGQASYYGARHHGKRTASGDAFDQNALTAAHRSLPFGTQVRVTNLANQRQVVVTINDRGPVSRRRLIDLSKKAAEALGMLDSGVAKVRVEALD</sequence>
<dbReference type="EMBL" id="QFOH01000013">
    <property type="protein sequence ID" value="PZP23393.1"/>
    <property type="molecule type" value="Genomic_DNA"/>
</dbReference>
<dbReference type="AlphaFoldDB" id="A0A2W5CZ20"/>
<feature type="domain" description="RlpA-like protein double-psi beta-barrel" evidence="6">
    <location>
        <begin position="39"/>
        <end position="128"/>
    </location>
</feature>
<evidence type="ECO:0000259" key="6">
    <source>
        <dbReference type="Pfam" id="PF03330"/>
    </source>
</evidence>
<reference evidence="7 10" key="3">
    <citation type="submission" date="2017-08" db="EMBL/GenBank/DDBJ databases">
        <title>Infants hospitalized years apart are colonized by the same room-sourced microbial strains.</title>
        <authorList>
            <person name="Brooks B."/>
            <person name="Olm M.R."/>
            <person name="Firek B.A."/>
            <person name="Baker R."/>
            <person name="Thomas B.C."/>
            <person name="Morowitz M.J."/>
            <person name="Banfield J.F."/>
        </authorList>
    </citation>
    <scope>NUCLEOTIDE SEQUENCE [LARGE SCALE GENOMIC DNA]</scope>
    <source>
        <strain evidence="7">S2_009_000_R2_77</strain>
    </source>
</reference>
<accession>A0A1H2WRJ1</accession>
<comment type="function">
    <text evidence="3">Lytic transglycosylase with a strong preference for naked glycan strands that lack stem peptides.</text>
</comment>
<dbReference type="InterPro" id="IPR034718">
    <property type="entry name" value="RlpA"/>
</dbReference>
<name>A0A2W5CZ20_9PSED</name>
<dbReference type="RefSeq" id="WP_090226395.1">
    <property type="nucleotide sequence ID" value="NZ_CAURGU010000001.1"/>
</dbReference>
<dbReference type="GO" id="GO:0000270">
    <property type="term" value="P:peptidoglycan metabolic process"/>
    <property type="evidence" value="ECO:0007669"/>
    <property type="project" value="UniProtKB-UniRule"/>
</dbReference>
<keyword evidence="5" id="KW-0732">Signal</keyword>
<dbReference type="PANTHER" id="PTHR34183">
    <property type="entry name" value="ENDOLYTIC PEPTIDOGLYCAN TRANSGLYCOSYLASE RLPA"/>
    <property type="match status" value="1"/>
</dbReference>
<comment type="similarity">
    <text evidence="3 4">Belongs to the RlpA family.</text>
</comment>
<evidence type="ECO:0000313" key="8">
    <source>
        <dbReference type="EMBL" id="SDW83181.1"/>
    </source>
</evidence>
<keyword evidence="3" id="KW-1003">Cell membrane</keyword>
<dbReference type="SUPFAM" id="SSF50685">
    <property type="entry name" value="Barwin-like endoglucanases"/>
    <property type="match status" value="1"/>
</dbReference>
<dbReference type="Pfam" id="PF03330">
    <property type="entry name" value="DPBB_1"/>
    <property type="match status" value="1"/>
</dbReference>
<gene>
    <name evidence="3" type="primary">rlpA</name>
    <name evidence="7" type="ORF">DI599_12115</name>
    <name evidence="8" type="ORF">SAMN05216287_1642</name>
</gene>
<dbReference type="STRING" id="1007099.SAMN05216287_1642"/>
<proteinExistence type="inferred from homology"/>
<dbReference type="OrthoDB" id="9779128at2"/>
<dbReference type="PANTHER" id="PTHR34183:SF8">
    <property type="entry name" value="ENDOLYTIC PEPTIDOGLYCAN TRANSGLYCOSYLASE RLPA-RELATED"/>
    <property type="match status" value="1"/>
</dbReference>
<dbReference type="GO" id="GO:0071555">
    <property type="term" value="P:cell wall organization"/>
    <property type="evidence" value="ECO:0007669"/>
    <property type="project" value="UniProtKB-KW"/>
</dbReference>
<dbReference type="GO" id="GO:0005886">
    <property type="term" value="C:plasma membrane"/>
    <property type="evidence" value="ECO:0007669"/>
    <property type="project" value="UniProtKB-SubCell"/>
</dbReference>
<dbReference type="NCBIfam" id="TIGR00413">
    <property type="entry name" value="rlpA"/>
    <property type="match status" value="1"/>
</dbReference>
<dbReference type="GO" id="GO:0008932">
    <property type="term" value="F:lytic endotransglycosylase activity"/>
    <property type="evidence" value="ECO:0007669"/>
    <property type="project" value="UniProtKB-UniRule"/>
</dbReference>
<evidence type="ECO:0000313" key="9">
    <source>
        <dbReference type="Proteomes" id="UP000243778"/>
    </source>
</evidence>
<dbReference type="Proteomes" id="UP000243778">
    <property type="component" value="Unassembled WGS sequence"/>
</dbReference>
<dbReference type="EMBL" id="FNNU01000002">
    <property type="protein sequence ID" value="SDW83181.1"/>
    <property type="molecule type" value="Genomic_DNA"/>
</dbReference>